<dbReference type="RefSeq" id="WP_390199915.1">
    <property type="nucleotide sequence ID" value="NZ_JBHSDV010000004.1"/>
</dbReference>
<dbReference type="Proteomes" id="UP001595880">
    <property type="component" value="Unassembled WGS sequence"/>
</dbReference>
<keyword evidence="3" id="KW-1185">Reference proteome</keyword>
<feature type="coiled-coil region" evidence="1">
    <location>
        <begin position="265"/>
        <end position="292"/>
    </location>
</feature>
<accession>A0ABV8VW41</accession>
<protein>
    <submittedName>
        <fullName evidence="2">Uncharacterized protein</fullName>
    </submittedName>
</protein>
<reference evidence="3" key="1">
    <citation type="journal article" date="2019" name="Int. J. Syst. Evol. Microbiol.">
        <title>The Global Catalogue of Microorganisms (GCM) 10K type strain sequencing project: providing services to taxonomists for standard genome sequencing and annotation.</title>
        <authorList>
            <consortium name="The Broad Institute Genomics Platform"/>
            <consortium name="The Broad Institute Genome Sequencing Center for Infectious Disease"/>
            <person name="Wu L."/>
            <person name="Ma J."/>
        </authorList>
    </citation>
    <scope>NUCLEOTIDE SEQUENCE [LARGE SCALE GENOMIC DNA]</scope>
    <source>
        <strain evidence="3">KACC 14058</strain>
    </source>
</reference>
<sequence>MDELYQQLMIEQEKKYKLKRYLEQETQLKEQLEEMRAQERKWYHHLQEEKIDVEKLESFHIANLFYQVLGKKEEKLSKEKEEVIRSTLRYEEAQASVKDMEEELKELTEKMKELGDPENRYKELLHSKYERIVQLDNEEGKKATQLLEQLGELQAEEKEINEAIDAGYKVNACLQSASASLDKAKNWGTVDMVGGGLISTSIKHSHIDDAKKSTHEAQRLLRKFSNELSDIGQSFDNQIEISGSLTFADYFLDGLVMDWFVQDKINHSLNEVEEMKRKVANTISELKDLKQDIASLGDATKEKWETIILHA</sequence>
<evidence type="ECO:0000313" key="2">
    <source>
        <dbReference type="EMBL" id="MFC4388694.1"/>
    </source>
</evidence>
<name>A0ABV8VW41_9BACI</name>
<feature type="coiled-coil region" evidence="1">
    <location>
        <begin position="83"/>
        <end position="117"/>
    </location>
</feature>
<organism evidence="2 3">
    <name type="scientific">Gracilibacillus marinus</name>
    <dbReference type="NCBI Taxonomy" id="630535"/>
    <lineage>
        <taxon>Bacteria</taxon>
        <taxon>Bacillati</taxon>
        <taxon>Bacillota</taxon>
        <taxon>Bacilli</taxon>
        <taxon>Bacillales</taxon>
        <taxon>Bacillaceae</taxon>
        <taxon>Gracilibacillus</taxon>
    </lineage>
</organism>
<evidence type="ECO:0000313" key="3">
    <source>
        <dbReference type="Proteomes" id="UP001595880"/>
    </source>
</evidence>
<dbReference type="EMBL" id="JBHSDV010000004">
    <property type="protein sequence ID" value="MFC4388694.1"/>
    <property type="molecule type" value="Genomic_DNA"/>
</dbReference>
<gene>
    <name evidence="2" type="ORF">ACFOZ1_12915</name>
</gene>
<evidence type="ECO:0000256" key="1">
    <source>
        <dbReference type="SAM" id="Coils"/>
    </source>
</evidence>
<proteinExistence type="predicted"/>
<keyword evidence="1" id="KW-0175">Coiled coil</keyword>
<comment type="caution">
    <text evidence="2">The sequence shown here is derived from an EMBL/GenBank/DDBJ whole genome shotgun (WGS) entry which is preliminary data.</text>
</comment>